<dbReference type="CDD" id="cd06547">
    <property type="entry name" value="GH85_ENGase"/>
    <property type="match status" value="1"/>
</dbReference>
<evidence type="ECO:0000313" key="3">
    <source>
        <dbReference type="Proteomes" id="UP000678499"/>
    </source>
</evidence>
<dbReference type="InterPro" id="IPR017853">
    <property type="entry name" value="GH"/>
</dbReference>
<dbReference type="Gene3D" id="2.60.120.260">
    <property type="entry name" value="Galactose-binding domain-like"/>
    <property type="match status" value="1"/>
</dbReference>
<keyword evidence="3" id="KW-1185">Reference proteome</keyword>
<proteinExistence type="predicted"/>
<protein>
    <recommendedName>
        <fullName evidence="1">Cytosolic endo-beta-N-acetylglucosaminidase TIM barrel domain-containing protein</fullName>
    </recommendedName>
</protein>
<dbReference type="GO" id="GO:0033925">
    <property type="term" value="F:mannosyl-glycoprotein endo-beta-N-acetylglucosaminidase activity"/>
    <property type="evidence" value="ECO:0007669"/>
    <property type="project" value="UniProtKB-EC"/>
</dbReference>
<accession>A0A7R9BHV4</accession>
<dbReference type="PANTHER" id="PTHR13246">
    <property type="entry name" value="ENDO BETA N-ACETYLGLUCOSAMINIDASE"/>
    <property type="match status" value="1"/>
</dbReference>
<dbReference type="InterPro" id="IPR032979">
    <property type="entry name" value="ENGase"/>
</dbReference>
<feature type="domain" description="Cytosolic endo-beta-N-acetylglucosaminidase TIM barrel" evidence="1">
    <location>
        <begin position="72"/>
        <end position="348"/>
    </location>
</feature>
<dbReference type="PANTHER" id="PTHR13246:SF1">
    <property type="entry name" value="CYTOSOLIC ENDO-BETA-N-ACETYLGLUCOSAMINIDASE"/>
    <property type="match status" value="1"/>
</dbReference>
<dbReference type="Pfam" id="PF03644">
    <property type="entry name" value="Glyco_hydro_85"/>
    <property type="match status" value="1"/>
</dbReference>
<dbReference type="OrthoDB" id="284473at2759"/>
<dbReference type="SUPFAM" id="SSF51445">
    <property type="entry name" value="(Trans)glycosidases"/>
    <property type="match status" value="1"/>
</dbReference>
<gene>
    <name evidence="2" type="ORF">NMOB1V02_LOCUS3423</name>
</gene>
<dbReference type="Proteomes" id="UP000678499">
    <property type="component" value="Unassembled WGS sequence"/>
</dbReference>
<dbReference type="GO" id="GO:0005829">
    <property type="term" value="C:cytosol"/>
    <property type="evidence" value="ECO:0007669"/>
    <property type="project" value="UniProtKB-SubCell"/>
</dbReference>
<sequence length="576" mass="64856">MSWGTIEPIKTLNGLLDWTTYFFNYAPAAFEVPLRPTSVKRSVPSSSSSTLRIFTDSAAPRTLLCHDMKGGYLDDKYIAGTTNNEFFHFFNWNFVDVFVYFSHYLVTIPPPHWVASAHLHGVAVLGTFISEHAEGSDVWNQILESDYECSKVARNLAKIAYFYNFDGWLVNVENAVPKRRISDMVNFLRLLTEETKRLKHGKSVVLWYDAVTAEGKLEWQNELNPMNQLFFDACDGIFLNYTWRAGNLSTSAVNAGDRKRDVYVGLDVHGRGMYGNGGFHTRRAMELARKNDMSVALFAHAWTYEKFNGEAFVELENFFWSLLVPYSYFKGPKKLPFRTSFCRGVGKKMYKNGVASGGPWWNLSLQQYQPLWVSPESAKIADETMMQIVPYAQATYPNWGDVKAQVQRLEALQSYDDDAYQGGSCLKLNNVDGFNPDFIRIFVCDFDLSLPVVIRYAYKLAPDNLISPISSSSSSDPIDQSFGMVLKLRCPLDASKNGVKVFLSSEGRVDIDTPNNKSDGDISAEPVVDRAVNSWIFKAFRVKSKNCGYQIGEIAASLGSNSSVLLGFFAVEFGRA</sequence>
<name>A0A7R9BHV4_9CRUS</name>
<evidence type="ECO:0000313" key="2">
    <source>
        <dbReference type="EMBL" id="CAD7275634.1"/>
    </source>
</evidence>
<dbReference type="InterPro" id="IPR005201">
    <property type="entry name" value="TIM_ENGase"/>
</dbReference>
<dbReference type="EMBL" id="CAJPEX010000453">
    <property type="protein sequence ID" value="CAG0915786.1"/>
    <property type="molecule type" value="Genomic_DNA"/>
</dbReference>
<evidence type="ECO:0000259" key="1">
    <source>
        <dbReference type="Pfam" id="PF03644"/>
    </source>
</evidence>
<organism evidence="2">
    <name type="scientific">Notodromas monacha</name>
    <dbReference type="NCBI Taxonomy" id="399045"/>
    <lineage>
        <taxon>Eukaryota</taxon>
        <taxon>Metazoa</taxon>
        <taxon>Ecdysozoa</taxon>
        <taxon>Arthropoda</taxon>
        <taxon>Crustacea</taxon>
        <taxon>Oligostraca</taxon>
        <taxon>Ostracoda</taxon>
        <taxon>Podocopa</taxon>
        <taxon>Podocopida</taxon>
        <taxon>Cypridocopina</taxon>
        <taxon>Cypridoidea</taxon>
        <taxon>Cyprididae</taxon>
        <taxon>Notodromas</taxon>
    </lineage>
</organism>
<dbReference type="Gene3D" id="3.20.20.80">
    <property type="entry name" value="Glycosidases"/>
    <property type="match status" value="1"/>
</dbReference>
<dbReference type="EMBL" id="OA882490">
    <property type="protein sequence ID" value="CAD7275634.1"/>
    <property type="molecule type" value="Genomic_DNA"/>
</dbReference>
<dbReference type="AlphaFoldDB" id="A0A7R9BHV4"/>
<reference evidence="2" key="1">
    <citation type="submission" date="2020-11" db="EMBL/GenBank/DDBJ databases">
        <authorList>
            <person name="Tran Van P."/>
        </authorList>
    </citation>
    <scope>NUCLEOTIDE SEQUENCE</scope>
</reference>